<evidence type="ECO:0000313" key="2">
    <source>
        <dbReference type="EMBL" id="KAB1202674.1"/>
    </source>
</evidence>
<name>A0A6A1UQ87_9ROSI</name>
<dbReference type="InterPro" id="IPR036869">
    <property type="entry name" value="J_dom_sf"/>
</dbReference>
<dbReference type="Gene3D" id="1.10.287.110">
    <property type="entry name" value="DnaJ domain"/>
    <property type="match status" value="1"/>
</dbReference>
<sequence>MQGNEARALLGFPSDSRPTLSQVKAAYRRKVWESHPDLFPGQEKRHAESKFKLKILYNEKEQFDGDEMDENENKEKRPVERVTAVDVVVHLDVNPAAGVATTNDYPPILLLFIYLCLSKFRVSSARGEGSASGTNTRVVRTGVPRAQGGRGNPALIRVPFLFIILGTVGLGGLNAARAYKKQKEEYPSHNPFLP</sequence>
<keyword evidence="1" id="KW-0812">Transmembrane</keyword>
<accession>A0A6A1UQ87</accession>
<reference evidence="2 3" key="1">
    <citation type="journal article" date="2019" name="Plant Biotechnol. J.">
        <title>The red bayberry genome and genetic basis of sex determination.</title>
        <authorList>
            <person name="Jia H.M."/>
            <person name="Jia H.J."/>
            <person name="Cai Q.L."/>
            <person name="Wang Y."/>
            <person name="Zhao H.B."/>
            <person name="Yang W.F."/>
            <person name="Wang G.Y."/>
            <person name="Li Y.H."/>
            <person name="Zhan D.L."/>
            <person name="Shen Y.T."/>
            <person name="Niu Q.F."/>
            <person name="Chang L."/>
            <person name="Qiu J."/>
            <person name="Zhao L."/>
            <person name="Xie H.B."/>
            <person name="Fu W.Y."/>
            <person name="Jin J."/>
            <person name="Li X.W."/>
            <person name="Jiao Y."/>
            <person name="Zhou C.C."/>
            <person name="Tu T."/>
            <person name="Chai C.Y."/>
            <person name="Gao J.L."/>
            <person name="Fan L.J."/>
            <person name="van de Weg E."/>
            <person name="Wang J.Y."/>
            <person name="Gao Z.S."/>
        </authorList>
    </citation>
    <scope>NUCLEOTIDE SEQUENCE [LARGE SCALE GENOMIC DNA]</scope>
    <source>
        <tissue evidence="2">Leaves</tissue>
    </source>
</reference>
<dbReference type="SUPFAM" id="SSF46565">
    <property type="entry name" value="Chaperone J-domain"/>
    <property type="match status" value="1"/>
</dbReference>
<dbReference type="EMBL" id="RXIC02000026">
    <property type="protein sequence ID" value="KAB1202674.1"/>
    <property type="molecule type" value="Genomic_DNA"/>
</dbReference>
<evidence type="ECO:0000313" key="3">
    <source>
        <dbReference type="Proteomes" id="UP000516437"/>
    </source>
</evidence>
<keyword evidence="1" id="KW-0472">Membrane</keyword>
<evidence type="ECO:0000256" key="1">
    <source>
        <dbReference type="SAM" id="Phobius"/>
    </source>
</evidence>
<evidence type="ECO:0008006" key="4">
    <source>
        <dbReference type="Google" id="ProtNLM"/>
    </source>
</evidence>
<keyword evidence="3" id="KW-1185">Reference proteome</keyword>
<gene>
    <name evidence="2" type="ORF">CJ030_MR8G012626</name>
</gene>
<protein>
    <recommendedName>
        <fullName evidence="4">J domain-containing protein</fullName>
    </recommendedName>
</protein>
<organism evidence="2 3">
    <name type="scientific">Morella rubra</name>
    <name type="common">Chinese bayberry</name>
    <dbReference type="NCBI Taxonomy" id="262757"/>
    <lineage>
        <taxon>Eukaryota</taxon>
        <taxon>Viridiplantae</taxon>
        <taxon>Streptophyta</taxon>
        <taxon>Embryophyta</taxon>
        <taxon>Tracheophyta</taxon>
        <taxon>Spermatophyta</taxon>
        <taxon>Magnoliopsida</taxon>
        <taxon>eudicotyledons</taxon>
        <taxon>Gunneridae</taxon>
        <taxon>Pentapetalae</taxon>
        <taxon>rosids</taxon>
        <taxon>fabids</taxon>
        <taxon>Fagales</taxon>
        <taxon>Myricaceae</taxon>
        <taxon>Morella</taxon>
    </lineage>
</organism>
<feature type="transmembrane region" description="Helical" evidence="1">
    <location>
        <begin position="154"/>
        <end position="173"/>
    </location>
</feature>
<dbReference type="Proteomes" id="UP000516437">
    <property type="component" value="Chromosome 8"/>
</dbReference>
<keyword evidence="1" id="KW-1133">Transmembrane helix</keyword>
<dbReference type="AlphaFoldDB" id="A0A6A1UQ87"/>
<dbReference type="InterPro" id="IPR001623">
    <property type="entry name" value="DnaJ_domain"/>
</dbReference>
<comment type="caution">
    <text evidence="2">The sequence shown here is derived from an EMBL/GenBank/DDBJ whole genome shotgun (WGS) entry which is preliminary data.</text>
</comment>
<dbReference type="CDD" id="cd06257">
    <property type="entry name" value="DnaJ"/>
    <property type="match status" value="1"/>
</dbReference>
<dbReference type="OrthoDB" id="10250354at2759"/>
<proteinExistence type="predicted"/>